<dbReference type="InterPro" id="IPR016039">
    <property type="entry name" value="Thiolase-like"/>
</dbReference>
<comment type="caution">
    <text evidence="2">The sequence shown here is derived from an EMBL/GenBank/DDBJ whole genome shotgun (WGS) entry which is preliminary data.</text>
</comment>
<keyword evidence="3" id="KW-1185">Reference proteome</keyword>
<reference evidence="2" key="1">
    <citation type="submission" date="2022-11" db="EMBL/GenBank/DDBJ databases">
        <authorList>
            <person name="Coimbra C."/>
        </authorList>
    </citation>
    <scope>NUCLEOTIDE SEQUENCE</scope>
    <source>
        <strain evidence="2">Jales19</strain>
    </source>
</reference>
<keyword evidence="1" id="KW-0732">Signal</keyword>
<evidence type="ECO:0000256" key="1">
    <source>
        <dbReference type="SAM" id="SignalP"/>
    </source>
</evidence>
<dbReference type="Proteomes" id="UP001152178">
    <property type="component" value="Unassembled WGS sequence"/>
</dbReference>
<feature type="chain" id="PRO_5046114731" description="3-oxoacyl-[acyl-carrier-protein] synthase-1" evidence="1">
    <location>
        <begin position="21"/>
        <end position="336"/>
    </location>
</feature>
<name>A0ABT4QMN4_9HYPH</name>
<evidence type="ECO:0000313" key="3">
    <source>
        <dbReference type="Proteomes" id="UP001152178"/>
    </source>
</evidence>
<accession>A0ABT4QMN4</accession>
<organism evidence="2 3">
    <name type="scientific">Mesorhizobium qingshengii</name>
    <dbReference type="NCBI Taxonomy" id="1165689"/>
    <lineage>
        <taxon>Bacteria</taxon>
        <taxon>Pseudomonadati</taxon>
        <taxon>Pseudomonadota</taxon>
        <taxon>Alphaproteobacteria</taxon>
        <taxon>Hyphomicrobiales</taxon>
        <taxon>Phyllobacteriaceae</taxon>
        <taxon>Mesorhizobium</taxon>
    </lineage>
</organism>
<gene>
    <name evidence="2" type="ORF">OOJ09_00700</name>
</gene>
<evidence type="ECO:0008006" key="4">
    <source>
        <dbReference type="Google" id="ProtNLM"/>
    </source>
</evidence>
<protein>
    <recommendedName>
        <fullName evidence="4">3-oxoacyl-[acyl-carrier-protein] synthase-1</fullName>
    </recommendedName>
</protein>
<dbReference type="EMBL" id="JAPFQA010000001">
    <property type="protein sequence ID" value="MCZ8542679.1"/>
    <property type="molecule type" value="Genomic_DNA"/>
</dbReference>
<dbReference type="SUPFAM" id="SSF53901">
    <property type="entry name" value="Thiolase-like"/>
    <property type="match status" value="2"/>
</dbReference>
<sequence>MTAISCISLVCPVGYTPASAAAAMRASISVFEELPYRDRAGQSIRGARVDAVPPEAHGRSRLAALARFAVEHIDTEVAGLLPWGEMPFLLCSRDAGMPGARINGILSGLAVPGGKPLAGARTFQITHGQISVFVAMEQARRLLDERNVEACLIMSVDSLIDARALSWLDSRMRLKTSKVTDGLIPGEAACILVVSKRPIVDGSLRLRGLGLAVETATASNEEPFRADGLSAALKVALGEAGVRMHEVAFRLSDVGGESYAFEELVLAQMRNMRQTRPEQPVWHAADCMGDCGAAAGLIQFAWAEQAFKRGYAPGELAALHGSSMAFGGRAAAVVSA</sequence>
<evidence type="ECO:0000313" key="2">
    <source>
        <dbReference type="EMBL" id="MCZ8542679.1"/>
    </source>
</evidence>
<feature type="signal peptide" evidence="1">
    <location>
        <begin position="1"/>
        <end position="20"/>
    </location>
</feature>
<dbReference type="RefSeq" id="WP_269903343.1">
    <property type="nucleotide sequence ID" value="NZ_JAPFQA010000001.1"/>
</dbReference>
<proteinExistence type="predicted"/>
<dbReference type="Gene3D" id="3.40.47.10">
    <property type="match status" value="1"/>
</dbReference>